<dbReference type="AlphaFoldDB" id="A0A2P2LUA5"/>
<evidence type="ECO:0000256" key="6">
    <source>
        <dbReference type="ARBA" id="ARBA00022989"/>
    </source>
</evidence>
<name>A0A2P2LUA5_RHIMU</name>
<keyword evidence="7 8" id="KW-0472">Membrane</keyword>
<dbReference type="GO" id="GO:0016020">
    <property type="term" value="C:membrane"/>
    <property type="evidence" value="ECO:0007669"/>
    <property type="project" value="UniProtKB-SubCell"/>
</dbReference>
<keyword evidence="6" id="KW-1133">Transmembrane helix</keyword>
<dbReference type="PROSITE" id="PS50920">
    <property type="entry name" value="SOLCAR"/>
    <property type="match status" value="2"/>
</dbReference>
<organism evidence="10">
    <name type="scientific">Rhizophora mucronata</name>
    <name type="common">Asiatic mangrove</name>
    <dbReference type="NCBI Taxonomy" id="61149"/>
    <lineage>
        <taxon>Eukaryota</taxon>
        <taxon>Viridiplantae</taxon>
        <taxon>Streptophyta</taxon>
        <taxon>Embryophyta</taxon>
        <taxon>Tracheophyta</taxon>
        <taxon>Spermatophyta</taxon>
        <taxon>Magnoliopsida</taxon>
        <taxon>eudicotyledons</taxon>
        <taxon>Gunneridae</taxon>
        <taxon>Pentapetalae</taxon>
        <taxon>rosids</taxon>
        <taxon>fabids</taxon>
        <taxon>Malpighiales</taxon>
        <taxon>Rhizophoraceae</taxon>
        <taxon>Rhizophora</taxon>
    </lineage>
</organism>
<keyword evidence="4 8" id="KW-0812">Transmembrane</keyword>
<comment type="subcellular location">
    <subcellularLocation>
        <location evidence="1">Membrane</location>
        <topology evidence="1">Multi-pass membrane protein</topology>
    </subcellularLocation>
</comment>
<keyword evidence="5" id="KW-0677">Repeat</keyword>
<keyword evidence="3 9" id="KW-0813">Transport</keyword>
<dbReference type="InterPro" id="IPR018108">
    <property type="entry name" value="MCP_transmembrane"/>
</dbReference>
<evidence type="ECO:0008006" key="11">
    <source>
        <dbReference type="Google" id="ProtNLM"/>
    </source>
</evidence>
<comment type="similarity">
    <text evidence="2 9">Belongs to the mitochondrial carrier (TC 2.A.29) family.</text>
</comment>
<evidence type="ECO:0000256" key="9">
    <source>
        <dbReference type="RuleBase" id="RU000488"/>
    </source>
</evidence>
<reference evidence="10" key="1">
    <citation type="submission" date="2018-02" db="EMBL/GenBank/DDBJ databases">
        <title>Rhizophora mucronata_Transcriptome.</title>
        <authorList>
            <person name="Meera S.P."/>
            <person name="Sreeshan A."/>
            <person name="Augustine A."/>
        </authorList>
    </citation>
    <scope>NUCLEOTIDE SEQUENCE</scope>
    <source>
        <tissue evidence="10">Leaf</tissue>
    </source>
</reference>
<evidence type="ECO:0000256" key="4">
    <source>
        <dbReference type="ARBA" id="ARBA00022692"/>
    </source>
</evidence>
<dbReference type="EMBL" id="GGEC01041068">
    <property type="protein sequence ID" value="MBX21552.1"/>
    <property type="molecule type" value="Transcribed_RNA"/>
</dbReference>
<proteinExistence type="inferred from homology"/>
<dbReference type="SUPFAM" id="SSF103506">
    <property type="entry name" value="Mitochondrial carrier"/>
    <property type="match status" value="1"/>
</dbReference>
<sequence length="163" mass="17797">MQTGQFSSAPNAVHLIVKKEGFKGLFAGYGSFLLRDLPFDAIQFCVFEQLLLGYKMAAQRELKDPEIAIIGAFSGAITGAVTTPLDVVKTRLMIQGSVNQYKGIFDCVSTIVKEEGAHALLKGIGPRVIWLGVGGSIFFGVLEKTKQILRQKYPELPSSFKQV</sequence>
<dbReference type="Gene3D" id="1.50.40.10">
    <property type="entry name" value="Mitochondrial carrier domain"/>
    <property type="match status" value="1"/>
</dbReference>
<evidence type="ECO:0000256" key="5">
    <source>
        <dbReference type="ARBA" id="ARBA00022737"/>
    </source>
</evidence>
<evidence type="ECO:0000256" key="8">
    <source>
        <dbReference type="PROSITE-ProRule" id="PRU00282"/>
    </source>
</evidence>
<evidence type="ECO:0000313" key="10">
    <source>
        <dbReference type="EMBL" id="MBX21552.1"/>
    </source>
</evidence>
<evidence type="ECO:0000256" key="1">
    <source>
        <dbReference type="ARBA" id="ARBA00004141"/>
    </source>
</evidence>
<dbReference type="PANTHER" id="PTHR45667">
    <property type="entry name" value="S-ADENOSYLMETHIONINE MITOCHONDRIAL CARRIER PROTEIN"/>
    <property type="match status" value="1"/>
</dbReference>
<evidence type="ECO:0000256" key="3">
    <source>
        <dbReference type="ARBA" id="ARBA00022448"/>
    </source>
</evidence>
<dbReference type="InterPro" id="IPR023395">
    <property type="entry name" value="MCP_dom_sf"/>
</dbReference>
<accession>A0A2P2LUA5</accession>
<dbReference type="Pfam" id="PF00153">
    <property type="entry name" value="Mito_carr"/>
    <property type="match status" value="2"/>
</dbReference>
<evidence type="ECO:0000256" key="7">
    <source>
        <dbReference type="ARBA" id="ARBA00023136"/>
    </source>
</evidence>
<protein>
    <recommendedName>
        <fullName evidence="11">S-adenosylmethionine carrier 1ic/mitochondrial-like</fullName>
    </recommendedName>
</protein>
<feature type="repeat" description="Solcar" evidence="8">
    <location>
        <begin position="66"/>
        <end position="148"/>
    </location>
</feature>
<evidence type="ECO:0000256" key="2">
    <source>
        <dbReference type="ARBA" id="ARBA00006375"/>
    </source>
</evidence>
<feature type="repeat" description="Solcar" evidence="8">
    <location>
        <begin position="1"/>
        <end position="53"/>
    </location>
</feature>